<gene>
    <name evidence="2" type="ORF">MW084_05865</name>
</gene>
<dbReference type="EMBL" id="CP095474">
    <property type="protein sequence ID" value="URN15555.1"/>
    <property type="molecule type" value="Genomic_DNA"/>
</dbReference>
<feature type="region of interest" description="Disordered" evidence="1">
    <location>
        <begin position="116"/>
        <end position="185"/>
    </location>
</feature>
<organism evidence="2 3">
    <name type="scientific">Streptomyces sudanensis</name>
    <dbReference type="NCBI Taxonomy" id="436397"/>
    <lineage>
        <taxon>Bacteria</taxon>
        <taxon>Bacillati</taxon>
        <taxon>Actinomycetota</taxon>
        <taxon>Actinomycetes</taxon>
        <taxon>Kitasatosporales</taxon>
        <taxon>Streptomycetaceae</taxon>
        <taxon>Streptomyces</taxon>
    </lineage>
</organism>
<evidence type="ECO:0000313" key="2">
    <source>
        <dbReference type="EMBL" id="URN15555.1"/>
    </source>
</evidence>
<feature type="compositionally biased region" description="Basic and acidic residues" evidence="1">
    <location>
        <begin position="171"/>
        <end position="180"/>
    </location>
</feature>
<reference evidence="2" key="1">
    <citation type="submission" date="2022-04" db="EMBL/GenBank/DDBJ databases">
        <title>Systematic whole-genome sequencing reveals an unexpected diversity among actinomycetoma pathogens and provides insights into their antibacterial susceptibilities.</title>
        <authorList>
            <person name="Watson A.K."/>
            <person name="Kepplinger B."/>
            <person name="Bakhiet S.M."/>
            <person name="Mhmoud N.A."/>
            <person name="Chapman J."/>
            <person name="Allenby N."/>
            <person name="Mickiewicz K."/>
            <person name="Goodfellow M."/>
            <person name="Fahal A.H."/>
            <person name="Errington J."/>
        </authorList>
    </citation>
    <scope>NUCLEOTIDE SEQUENCE</scope>
    <source>
        <strain evidence="2">SD 504</strain>
    </source>
</reference>
<feature type="region of interest" description="Disordered" evidence="1">
    <location>
        <begin position="255"/>
        <end position="288"/>
    </location>
</feature>
<protein>
    <submittedName>
        <fullName evidence="2">Helix-turn-helix domain-containing protein</fullName>
    </submittedName>
</protein>
<name>A0ABY4T9A9_9ACTN</name>
<evidence type="ECO:0000313" key="3">
    <source>
        <dbReference type="Proteomes" id="UP001056383"/>
    </source>
</evidence>
<feature type="compositionally biased region" description="Gly residues" evidence="1">
    <location>
        <begin position="154"/>
        <end position="164"/>
    </location>
</feature>
<dbReference type="RefSeq" id="WP_010469934.1">
    <property type="nucleotide sequence ID" value="NZ_CP095474.1"/>
</dbReference>
<feature type="region of interest" description="Disordered" evidence="1">
    <location>
        <begin position="399"/>
        <end position="420"/>
    </location>
</feature>
<keyword evidence="3" id="KW-1185">Reference proteome</keyword>
<dbReference type="Proteomes" id="UP001056383">
    <property type="component" value="Chromosome"/>
</dbReference>
<proteinExistence type="predicted"/>
<evidence type="ECO:0000256" key="1">
    <source>
        <dbReference type="SAM" id="MobiDB-lite"/>
    </source>
</evidence>
<sequence length="420" mass="43072">MAEKKPSAAASPKRDVRRTATHFGVIHVRAYHSGRYTVIGNHLAQHRELSLTAIGLAAHILSLPEGAPVDIRSLAERFPEGRDRIAFALRELEAHGYVERVRERTATGRMITRTYAHHAPERADGTATAPARGDGTTAAPASPGGRGAVRADGRGAGAGVGAGAGAVRADGQADGRRPERAVTPPAPVAVAPPVAAGPAPATPFVAAVLEPATSVSAVFEPAVSEPVAVASSVPEQVGAVLVGAEPVVPVSVGADPSVSEQAVPDPSVSEPVASGRGASGPGEPRGPFRAGAADLLAGLRRTDGRLILSQRDVERLVPAVTAWFERGVPATAVHRVLTTDLPPVVPHPGGLVAYRLRALLPPPLPTGPVPPPDTGTDVGAARPQPFQTCEGCERAFRAPEPGHCRDCRSGRAAADPPYAA</sequence>
<accession>A0ABY4T9A9</accession>
<feature type="compositionally biased region" description="Basic and acidic residues" evidence="1">
    <location>
        <begin position="399"/>
        <end position="409"/>
    </location>
</feature>